<protein>
    <submittedName>
        <fullName evidence="2">DUF2145 domain-containing protein</fullName>
    </submittedName>
</protein>
<proteinExistence type="predicted"/>
<feature type="chain" id="PRO_5036944879" evidence="1">
    <location>
        <begin position="36"/>
        <end position="279"/>
    </location>
</feature>
<comment type="caution">
    <text evidence="2">The sequence shown here is derived from an EMBL/GenBank/DDBJ whole genome shotgun (WGS) entry which is preliminary data.</text>
</comment>
<evidence type="ECO:0000256" key="1">
    <source>
        <dbReference type="SAM" id="SignalP"/>
    </source>
</evidence>
<keyword evidence="1" id="KW-0732">Signal</keyword>
<organism evidence="2 3">
    <name type="scientific">Undibacterium luofuense</name>
    <dbReference type="NCBI Taxonomy" id="2828733"/>
    <lineage>
        <taxon>Bacteria</taxon>
        <taxon>Pseudomonadati</taxon>
        <taxon>Pseudomonadota</taxon>
        <taxon>Betaproteobacteria</taxon>
        <taxon>Burkholderiales</taxon>
        <taxon>Oxalobacteraceae</taxon>
        <taxon>Undibacterium</taxon>
    </lineage>
</organism>
<dbReference type="Proteomes" id="UP000680067">
    <property type="component" value="Unassembled WGS sequence"/>
</dbReference>
<keyword evidence="3" id="KW-1185">Reference proteome</keyword>
<reference evidence="2" key="1">
    <citation type="submission" date="2021-04" db="EMBL/GenBank/DDBJ databases">
        <title>novel species isolated from subtropical streams in China.</title>
        <authorList>
            <person name="Lu H."/>
        </authorList>
    </citation>
    <scope>NUCLEOTIDE SEQUENCE</scope>
    <source>
        <strain evidence="2">LFS511W</strain>
    </source>
</reference>
<dbReference type="Pfam" id="PF09916">
    <property type="entry name" value="DUF2145"/>
    <property type="match status" value="1"/>
</dbReference>
<dbReference type="RefSeq" id="WP_212688522.1">
    <property type="nucleotide sequence ID" value="NZ_JAGSPN010000010.1"/>
</dbReference>
<gene>
    <name evidence="2" type="ORF">KDM89_13890</name>
</gene>
<dbReference type="AlphaFoldDB" id="A0A941DNP4"/>
<name>A0A941DNP4_9BURK</name>
<sequence>MSVRPALPETGPRFFRLITFLICLLLCWQIRPAHAGTACDDAPPDARKIMQAMNFALKVQDALNDSGAELAIIARAGQDLSQYHLVYSHLGVIRKMPDGRWFVLHELNQCGSASSALFEEGLGNFFLDDMFRFRSLILIPPPTLQQAMLAKISDGTALSLHEPQYNMLSYAFSTHYQNSNQWGLELLATAADPRVHKRSEAQRWLKAMQYKPDVIDVPAMTRLGARMFRANIRFDDHPFGDRMAGKIATVTVESVQQFMWEHALTDNTLEIDGGMPESK</sequence>
<evidence type="ECO:0000313" key="3">
    <source>
        <dbReference type="Proteomes" id="UP000680067"/>
    </source>
</evidence>
<accession>A0A941DNP4</accession>
<feature type="signal peptide" evidence="1">
    <location>
        <begin position="1"/>
        <end position="35"/>
    </location>
</feature>
<dbReference type="PIRSF" id="PIRSF028477">
    <property type="entry name" value="UCP028477"/>
    <property type="match status" value="1"/>
</dbReference>
<dbReference type="InterPro" id="IPR014547">
    <property type="entry name" value="UCP028477"/>
</dbReference>
<dbReference type="EMBL" id="JAGSPN010000010">
    <property type="protein sequence ID" value="MBR7783240.1"/>
    <property type="molecule type" value="Genomic_DNA"/>
</dbReference>
<evidence type="ECO:0000313" key="2">
    <source>
        <dbReference type="EMBL" id="MBR7783240.1"/>
    </source>
</evidence>